<dbReference type="SUPFAM" id="SSF50022">
    <property type="entry name" value="ISP domain"/>
    <property type="match status" value="1"/>
</dbReference>
<evidence type="ECO:0000256" key="1">
    <source>
        <dbReference type="ARBA" id="ARBA00022714"/>
    </source>
</evidence>
<dbReference type="InterPro" id="IPR036922">
    <property type="entry name" value="Rieske_2Fe-2S_sf"/>
</dbReference>
<evidence type="ECO:0000256" key="4">
    <source>
        <dbReference type="ARBA" id="ARBA00023014"/>
    </source>
</evidence>
<feature type="transmembrane region" description="Helical" evidence="7">
    <location>
        <begin position="6"/>
        <end position="25"/>
    </location>
</feature>
<dbReference type="InterPro" id="IPR017941">
    <property type="entry name" value="Rieske_2Fe-2S"/>
</dbReference>
<dbReference type="GO" id="GO:0016020">
    <property type="term" value="C:membrane"/>
    <property type="evidence" value="ECO:0007669"/>
    <property type="project" value="InterPro"/>
</dbReference>
<comment type="cofactor">
    <cofactor evidence="6">
        <name>[2Fe-2S] cluster</name>
        <dbReference type="ChEBI" id="CHEBI:190135"/>
    </cofactor>
</comment>
<dbReference type="InterPro" id="IPR014349">
    <property type="entry name" value="Rieske_Fe-S_prot"/>
</dbReference>
<keyword evidence="7" id="KW-1133">Transmembrane helix</keyword>
<evidence type="ECO:0000256" key="6">
    <source>
        <dbReference type="ARBA" id="ARBA00034078"/>
    </source>
</evidence>
<reference evidence="9 10" key="1">
    <citation type="submission" date="2020-08" db="EMBL/GenBank/DDBJ databases">
        <title>Bridging the membrane lipid divide: bacteria of the FCB group superphylum have the potential to synthesize archaeal ether lipids.</title>
        <authorList>
            <person name="Villanueva L."/>
            <person name="Von Meijenfeldt F.A.B."/>
            <person name="Westbye A.B."/>
            <person name="Yadav S."/>
            <person name="Hopmans E.C."/>
            <person name="Dutilh B.E."/>
            <person name="Sinninghe Damste J.S."/>
        </authorList>
    </citation>
    <scope>NUCLEOTIDE SEQUENCE [LARGE SCALE GENOMIC DNA]</scope>
    <source>
        <strain evidence="9">NIOZ-UU30</strain>
    </source>
</reference>
<evidence type="ECO:0000256" key="3">
    <source>
        <dbReference type="ARBA" id="ARBA00023004"/>
    </source>
</evidence>
<evidence type="ECO:0000256" key="5">
    <source>
        <dbReference type="ARBA" id="ARBA00023157"/>
    </source>
</evidence>
<dbReference type="EMBL" id="JACNJH010000076">
    <property type="protein sequence ID" value="MBC8360227.1"/>
    <property type="molecule type" value="Genomic_DNA"/>
</dbReference>
<dbReference type="Proteomes" id="UP000603434">
    <property type="component" value="Unassembled WGS sequence"/>
</dbReference>
<keyword evidence="1" id="KW-0001">2Fe-2S</keyword>
<keyword evidence="4" id="KW-0411">Iron-sulfur</keyword>
<feature type="domain" description="Rieske" evidence="8">
    <location>
        <begin position="37"/>
        <end position="138"/>
    </location>
</feature>
<dbReference type="GO" id="GO:0051537">
    <property type="term" value="F:2 iron, 2 sulfur cluster binding"/>
    <property type="evidence" value="ECO:0007669"/>
    <property type="project" value="UniProtKB-KW"/>
</dbReference>
<dbReference type="InterPro" id="IPR005805">
    <property type="entry name" value="Rieske_Fe-S_prot_C"/>
</dbReference>
<keyword evidence="2" id="KW-0479">Metal-binding</keyword>
<keyword evidence="3" id="KW-0408">Iron</keyword>
<keyword evidence="7" id="KW-0472">Membrane</keyword>
<evidence type="ECO:0000313" key="10">
    <source>
        <dbReference type="Proteomes" id="UP000603434"/>
    </source>
</evidence>
<dbReference type="PROSITE" id="PS51296">
    <property type="entry name" value="RIESKE"/>
    <property type="match status" value="1"/>
</dbReference>
<sequence length="142" mass="16001">MKKVAEIFFTIAALVSAGLYLLFAYPKRIRAKKTVYVYACNEDELPVQGVRQYCLKYSLRGQEVQKKIFIVNTGKEQFCLSSVCTHLGCLVAWYRPENKFLCPCHGGQYDIYGNVTAGPPAAPLNKLPIKIENEKVHIGLKL</sequence>
<name>A0A8J6NJ66_9BACT</name>
<dbReference type="PRINTS" id="PR00162">
    <property type="entry name" value="RIESKE"/>
</dbReference>
<evidence type="ECO:0000259" key="8">
    <source>
        <dbReference type="PROSITE" id="PS51296"/>
    </source>
</evidence>
<evidence type="ECO:0000256" key="7">
    <source>
        <dbReference type="SAM" id="Phobius"/>
    </source>
</evidence>
<accession>A0A8J6NJ66</accession>
<dbReference type="GO" id="GO:0046872">
    <property type="term" value="F:metal ion binding"/>
    <property type="evidence" value="ECO:0007669"/>
    <property type="project" value="UniProtKB-KW"/>
</dbReference>
<proteinExistence type="predicted"/>
<protein>
    <submittedName>
        <fullName evidence="9">Rieske (2Fe-2S) protein</fullName>
    </submittedName>
</protein>
<organism evidence="9 10">
    <name type="scientific">Candidatus Desulfatibia profunda</name>
    <dbReference type="NCBI Taxonomy" id="2841695"/>
    <lineage>
        <taxon>Bacteria</taxon>
        <taxon>Pseudomonadati</taxon>
        <taxon>Thermodesulfobacteriota</taxon>
        <taxon>Desulfobacteria</taxon>
        <taxon>Desulfobacterales</taxon>
        <taxon>Desulfobacterales incertae sedis</taxon>
        <taxon>Candidatus Desulfatibia</taxon>
    </lineage>
</organism>
<comment type="caution">
    <text evidence="9">The sequence shown here is derived from an EMBL/GenBank/DDBJ whole genome shotgun (WGS) entry which is preliminary data.</text>
</comment>
<gene>
    <name evidence="9" type="ORF">H8E23_02355</name>
</gene>
<dbReference type="PANTHER" id="PTHR10134">
    <property type="entry name" value="CYTOCHROME B-C1 COMPLEX SUBUNIT RIESKE, MITOCHONDRIAL"/>
    <property type="match status" value="1"/>
</dbReference>
<dbReference type="Gene3D" id="2.102.10.10">
    <property type="entry name" value="Rieske [2Fe-2S] iron-sulphur domain"/>
    <property type="match status" value="1"/>
</dbReference>
<dbReference type="AlphaFoldDB" id="A0A8J6NJ66"/>
<dbReference type="CDD" id="cd03467">
    <property type="entry name" value="Rieske"/>
    <property type="match status" value="1"/>
</dbReference>
<keyword evidence="5" id="KW-1015">Disulfide bond</keyword>
<keyword evidence="7" id="KW-0812">Transmembrane</keyword>
<evidence type="ECO:0000313" key="9">
    <source>
        <dbReference type="EMBL" id="MBC8360227.1"/>
    </source>
</evidence>
<dbReference type="Pfam" id="PF00355">
    <property type="entry name" value="Rieske"/>
    <property type="match status" value="1"/>
</dbReference>
<evidence type="ECO:0000256" key="2">
    <source>
        <dbReference type="ARBA" id="ARBA00022723"/>
    </source>
</evidence>